<accession>A0A2P5ASB4</accession>
<evidence type="ECO:0000313" key="2">
    <source>
        <dbReference type="Proteomes" id="UP000237105"/>
    </source>
</evidence>
<organism evidence="1 2">
    <name type="scientific">Parasponia andersonii</name>
    <name type="common">Sponia andersonii</name>
    <dbReference type="NCBI Taxonomy" id="3476"/>
    <lineage>
        <taxon>Eukaryota</taxon>
        <taxon>Viridiplantae</taxon>
        <taxon>Streptophyta</taxon>
        <taxon>Embryophyta</taxon>
        <taxon>Tracheophyta</taxon>
        <taxon>Spermatophyta</taxon>
        <taxon>Magnoliopsida</taxon>
        <taxon>eudicotyledons</taxon>
        <taxon>Gunneridae</taxon>
        <taxon>Pentapetalae</taxon>
        <taxon>rosids</taxon>
        <taxon>fabids</taxon>
        <taxon>Rosales</taxon>
        <taxon>Cannabaceae</taxon>
        <taxon>Parasponia</taxon>
    </lineage>
</organism>
<dbReference type="AlphaFoldDB" id="A0A2P5ASB4"/>
<reference evidence="2" key="1">
    <citation type="submission" date="2016-06" db="EMBL/GenBank/DDBJ databases">
        <title>Parallel loss of symbiosis genes in relatives of nitrogen-fixing non-legume Parasponia.</title>
        <authorList>
            <person name="Van Velzen R."/>
            <person name="Holmer R."/>
            <person name="Bu F."/>
            <person name="Rutten L."/>
            <person name="Van Zeijl A."/>
            <person name="Liu W."/>
            <person name="Santuari L."/>
            <person name="Cao Q."/>
            <person name="Sharma T."/>
            <person name="Shen D."/>
            <person name="Roswanjaya Y."/>
            <person name="Wardhani T."/>
            <person name="Kalhor M.S."/>
            <person name="Jansen J."/>
            <person name="Van den Hoogen J."/>
            <person name="Gungor B."/>
            <person name="Hartog M."/>
            <person name="Hontelez J."/>
            <person name="Verver J."/>
            <person name="Yang W.-C."/>
            <person name="Schijlen E."/>
            <person name="Repin R."/>
            <person name="Schilthuizen M."/>
            <person name="Schranz E."/>
            <person name="Heidstra R."/>
            <person name="Miyata K."/>
            <person name="Fedorova E."/>
            <person name="Kohlen W."/>
            <person name="Bisseling T."/>
            <person name="Smit S."/>
            <person name="Geurts R."/>
        </authorList>
    </citation>
    <scope>NUCLEOTIDE SEQUENCE [LARGE SCALE GENOMIC DNA]</scope>
    <source>
        <strain evidence="2">cv. WU1-14</strain>
    </source>
</reference>
<comment type="caution">
    <text evidence="1">The sequence shown here is derived from an EMBL/GenBank/DDBJ whole genome shotgun (WGS) entry which is preliminary data.</text>
</comment>
<dbReference type="EMBL" id="JXTB01000468">
    <property type="protein sequence ID" value="PON39371.1"/>
    <property type="molecule type" value="Genomic_DNA"/>
</dbReference>
<keyword evidence="2" id="KW-1185">Reference proteome</keyword>
<dbReference type="OrthoDB" id="1671024at2759"/>
<gene>
    <name evidence="1" type="ORF">PanWU01x14_305500</name>
</gene>
<proteinExistence type="predicted"/>
<name>A0A2P5ASB4_PARAD</name>
<dbReference type="Proteomes" id="UP000237105">
    <property type="component" value="Unassembled WGS sequence"/>
</dbReference>
<evidence type="ECO:0000313" key="1">
    <source>
        <dbReference type="EMBL" id="PON39371.1"/>
    </source>
</evidence>
<protein>
    <submittedName>
        <fullName evidence="1">Uncharacterized protein</fullName>
    </submittedName>
</protein>
<sequence length="178" mass="19970">MGLFLSCSCISSSKTLTKEDHDHHQNGGLIRSITEFVKPSHSRTGKNKQKTEQNENQYQKLNMVKKGTLEDLLLAEPGKKENCICKSTGKECCFVIRFFKRIYPPFEDCATKASKAKVESASMERLLKVEVVEHSSAEIDVSSVSRSQSGNLRKRVSFRVPSEADIIIFYASDADSED</sequence>